<evidence type="ECO:0000256" key="1">
    <source>
        <dbReference type="SAM" id="Phobius"/>
    </source>
</evidence>
<comment type="caution">
    <text evidence="2">The sequence shown here is derived from an EMBL/GenBank/DDBJ whole genome shotgun (WGS) entry which is preliminary data.</text>
</comment>
<dbReference type="EMBL" id="JBHSJE010000014">
    <property type="protein sequence ID" value="MFC4983218.1"/>
    <property type="molecule type" value="Genomic_DNA"/>
</dbReference>
<feature type="transmembrane region" description="Helical" evidence="1">
    <location>
        <begin position="158"/>
        <end position="191"/>
    </location>
</feature>
<keyword evidence="1" id="KW-0472">Membrane</keyword>
<evidence type="ECO:0008006" key="4">
    <source>
        <dbReference type="Google" id="ProtNLM"/>
    </source>
</evidence>
<proteinExistence type="predicted"/>
<protein>
    <recommendedName>
        <fullName evidence="4">Integral membrane protein</fullName>
    </recommendedName>
</protein>
<keyword evidence="1" id="KW-1133">Transmembrane helix</keyword>
<accession>A0ABV9VJ19</accession>
<gene>
    <name evidence="2" type="ORF">ACFPL4_33620</name>
</gene>
<feature type="transmembrane region" description="Helical" evidence="1">
    <location>
        <begin position="27"/>
        <end position="55"/>
    </location>
</feature>
<organism evidence="2 3">
    <name type="scientific">Streptomyces atroolivaceus</name>
    <dbReference type="NCBI Taxonomy" id="66869"/>
    <lineage>
        <taxon>Bacteria</taxon>
        <taxon>Bacillati</taxon>
        <taxon>Actinomycetota</taxon>
        <taxon>Actinomycetes</taxon>
        <taxon>Kitasatosporales</taxon>
        <taxon>Streptomycetaceae</taxon>
        <taxon>Streptomyces</taxon>
    </lineage>
</organism>
<evidence type="ECO:0000313" key="3">
    <source>
        <dbReference type="Proteomes" id="UP001595908"/>
    </source>
</evidence>
<reference evidence="3" key="1">
    <citation type="journal article" date="2019" name="Int. J. Syst. Evol. Microbiol.">
        <title>The Global Catalogue of Microorganisms (GCM) 10K type strain sequencing project: providing services to taxonomists for standard genome sequencing and annotation.</title>
        <authorList>
            <consortium name="The Broad Institute Genomics Platform"/>
            <consortium name="The Broad Institute Genome Sequencing Center for Infectious Disease"/>
            <person name="Wu L."/>
            <person name="Ma J."/>
        </authorList>
    </citation>
    <scope>NUCLEOTIDE SEQUENCE [LARGE SCALE GENOMIC DNA]</scope>
    <source>
        <strain evidence="3">ICMP 257</strain>
    </source>
</reference>
<keyword evidence="3" id="KW-1185">Reference proteome</keyword>
<dbReference type="GeneID" id="31235607"/>
<feature type="transmembrane region" description="Helical" evidence="1">
    <location>
        <begin position="110"/>
        <end position="131"/>
    </location>
</feature>
<dbReference type="RefSeq" id="WP_208861078.1">
    <property type="nucleotide sequence ID" value="NZ_JBHSJE010000014.1"/>
</dbReference>
<name>A0ABV9VJ19_STRAZ</name>
<evidence type="ECO:0000313" key="2">
    <source>
        <dbReference type="EMBL" id="MFC4983218.1"/>
    </source>
</evidence>
<sequence>MQTTAPRVAGREPRTGLMRHLELPAEVLFIGVLVSIASLPLVTSLAAAGAGATLLREMTETERTPTVRRFGALLVESLRQPTALLAPTAAVAVAGLDLLALAAGVPGGRVVGVLTALALIFVVLVGLRSAARWRPGTAWRAALSGAAESVARDWKGSLMLVGAVVVLGVVAFEVPAFTVILPGLLVLAAVAVEGRSPK</sequence>
<dbReference type="Proteomes" id="UP001595908">
    <property type="component" value="Unassembled WGS sequence"/>
</dbReference>
<keyword evidence="1" id="KW-0812">Transmembrane</keyword>